<protein>
    <submittedName>
        <fullName evidence="2">Uncharacterized protein</fullName>
    </submittedName>
</protein>
<reference evidence="2" key="1">
    <citation type="submission" date="2023-06" db="EMBL/GenBank/DDBJ databases">
        <title>Genome-scale phylogeny and comparative genomics of the fungal order Sordariales.</title>
        <authorList>
            <consortium name="Lawrence Berkeley National Laboratory"/>
            <person name="Hensen N."/>
            <person name="Bonometti L."/>
            <person name="Westerberg I."/>
            <person name="Brannstrom I.O."/>
            <person name="Guillou S."/>
            <person name="Cros-Aarteil S."/>
            <person name="Calhoun S."/>
            <person name="Haridas S."/>
            <person name="Kuo A."/>
            <person name="Mondo S."/>
            <person name="Pangilinan J."/>
            <person name="Riley R."/>
            <person name="LaButti K."/>
            <person name="Andreopoulos B."/>
            <person name="Lipzen A."/>
            <person name="Chen C."/>
            <person name="Yanf M."/>
            <person name="Daum C."/>
            <person name="Ng V."/>
            <person name="Clum A."/>
            <person name="Steindorff A."/>
            <person name="Ohm R."/>
            <person name="Martin F."/>
            <person name="Silar P."/>
            <person name="Natvig D."/>
            <person name="Lalanne C."/>
            <person name="Gautier V."/>
            <person name="Ament-velasquez S.L."/>
            <person name="Kruys A."/>
            <person name="Hutchinson M.I."/>
            <person name="Powell A.J."/>
            <person name="Barry K."/>
            <person name="Miller A.N."/>
            <person name="Grigoriev I.V."/>
            <person name="Debuchy R."/>
            <person name="Gladieux P."/>
            <person name="Thoren M.H."/>
            <person name="Johannesson H."/>
        </authorList>
    </citation>
    <scope>NUCLEOTIDE SEQUENCE</scope>
    <source>
        <strain evidence="2">SMH3391-2</strain>
    </source>
</reference>
<comment type="caution">
    <text evidence="2">The sequence shown here is derived from an EMBL/GenBank/DDBJ whole genome shotgun (WGS) entry which is preliminary data.</text>
</comment>
<feature type="chain" id="PRO_5041388229" evidence="1">
    <location>
        <begin position="26"/>
        <end position="278"/>
    </location>
</feature>
<gene>
    <name evidence="2" type="ORF">B0T17DRAFT_621328</name>
</gene>
<feature type="signal peptide" evidence="1">
    <location>
        <begin position="1"/>
        <end position="25"/>
    </location>
</feature>
<organism evidence="2 3">
    <name type="scientific">Bombardia bombarda</name>
    <dbReference type="NCBI Taxonomy" id="252184"/>
    <lineage>
        <taxon>Eukaryota</taxon>
        <taxon>Fungi</taxon>
        <taxon>Dikarya</taxon>
        <taxon>Ascomycota</taxon>
        <taxon>Pezizomycotina</taxon>
        <taxon>Sordariomycetes</taxon>
        <taxon>Sordariomycetidae</taxon>
        <taxon>Sordariales</taxon>
        <taxon>Lasiosphaeriaceae</taxon>
        <taxon>Bombardia</taxon>
    </lineage>
</organism>
<evidence type="ECO:0000256" key="1">
    <source>
        <dbReference type="SAM" id="SignalP"/>
    </source>
</evidence>
<accession>A0AA39U0V1</accession>
<keyword evidence="1" id="KW-0732">Signal</keyword>
<dbReference type="AlphaFoldDB" id="A0AA39U0V1"/>
<evidence type="ECO:0000313" key="3">
    <source>
        <dbReference type="Proteomes" id="UP001174934"/>
    </source>
</evidence>
<name>A0AA39U0V1_9PEZI</name>
<sequence>MIPKPTSLALGLLLSLLATPSPATAIPTITATYTTTDWIDLPMALPHPYESPSLSLATSGKTTAAILALFSSNPCGARTEFASTTTVALPVDCKGASTLLSVSVRRGGCPMGGTGLPAIVDTVTATPSTAFAFTCAPTPAAPAGTHSSSYLISDITHTLPLPTLRSNQKPSQTPTALSAVHYPDGECRVWLGLQPTGGTDRAEQIAQGCSDRFLRPTTYAATATSTIGVDCDGCAYIRGGNMQYTCARSYSSLVPLSSTTVAVATATTQWVYDCLPRT</sequence>
<keyword evidence="3" id="KW-1185">Reference proteome</keyword>
<proteinExistence type="predicted"/>
<dbReference type="Proteomes" id="UP001174934">
    <property type="component" value="Unassembled WGS sequence"/>
</dbReference>
<dbReference type="EMBL" id="JAULSR010000011">
    <property type="protein sequence ID" value="KAK0610053.1"/>
    <property type="molecule type" value="Genomic_DNA"/>
</dbReference>
<evidence type="ECO:0000313" key="2">
    <source>
        <dbReference type="EMBL" id="KAK0610053.1"/>
    </source>
</evidence>